<dbReference type="PANTHER" id="PTHR45033">
    <property type="match status" value="1"/>
</dbReference>
<dbReference type="Gene3D" id="3.90.180.10">
    <property type="entry name" value="Medium-chain alcohol dehydrogenases, catalytic domain"/>
    <property type="match status" value="1"/>
</dbReference>
<name>S2J3M9_MUCC1</name>
<dbReference type="AlphaFoldDB" id="S2J3M9"/>
<dbReference type="Pfam" id="PF00107">
    <property type="entry name" value="ADH_zinc_N"/>
    <property type="match status" value="1"/>
</dbReference>
<evidence type="ECO:0000313" key="2">
    <source>
        <dbReference type="EMBL" id="EPB84746.1"/>
    </source>
</evidence>
<dbReference type="OMA" id="YMASGSH"/>
<dbReference type="InterPro" id="IPR011032">
    <property type="entry name" value="GroES-like_sf"/>
</dbReference>
<dbReference type="VEuPathDB" id="FungiDB:HMPREF1544_08467"/>
<dbReference type="InterPro" id="IPR036291">
    <property type="entry name" value="NAD(P)-bd_dom_sf"/>
</dbReference>
<protein>
    <recommendedName>
        <fullName evidence="1">Enoyl reductase (ER) domain-containing protein</fullName>
    </recommendedName>
</protein>
<dbReference type="InterPro" id="IPR013149">
    <property type="entry name" value="ADH-like_C"/>
</dbReference>
<keyword evidence="3" id="KW-1185">Reference proteome</keyword>
<organism evidence="2 3">
    <name type="scientific">Mucor circinelloides f. circinelloides (strain 1006PhL)</name>
    <name type="common">Mucormycosis agent</name>
    <name type="synonym">Calyptromyces circinelloides</name>
    <dbReference type="NCBI Taxonomy" id="1220926"/>
    <lineage>
        <taxon>Eukaryota</taxon>
        <taxon>Fungi</taxon>
        <taxon>Fungi incertae sedis</taxon>
        <taxon>Mucoromycota</taxon>
        <taxon>Mucoromycotina</taxon>
        <taxon>Mucoromycetes</taxon>
        <taxon>Mucorales</taxon>
        <taxon>Mucorineae</taxon>
        <taxon>Mucoraceae</taxon>
        <taxon>Mucor</taxon>
    </lineage>
</organism>
<dbReference type="eggNOG" id="KOG1198">
    <property type="taxonomic scope" value="Eukaryota"/>
</dbReference>
<dbReference type="CDD" id="cd08276">
    <property type="entry name" value="MDR7"/>
    <property type="match status" value="1"/>
</dbReference>
<dbReference type="SUPFAM" id="SSF51735">
    <property type="entry name" value="NAD(P)-binding Rossmann-fold domains"/>
    <property type="match status" value="1"/>
</dbReference>
<dbReference type="InterPro" id="IPR052711">
    <property type="entry name" value="Zinc_ADH-like"/>
</dbReference>
<gene>
    <name evidence="2" type="ORF">HMPREF1544_08467</name>
</gene>
<dbReference type="InterPro" id="IPR013154">
    <property type="entry name" value="ADH-like_N"/>
</dbReference>
<dbReference type="PANTHER" id="PTHR45033:SF2">
    <property type="entry name" value="ZINC-TYPE ALCOHOL DEHYDROGENASE-LIKE PROTEIN C1773.06C"/>
    <property type="match status" value="1"/>
</dbReference>
<accession>S2J3M9</accession>
<dbReference type="OrthoDB" id="3509362at2759"/>
<sequence length="350" mass="37993">MAQFENTVYRFTDKKSSYKGIQPVKETIDSNDIGKNEVLLKIKAVALNYRDFAITQGTYIIDTKENLIPGSDAAAEVIQVGSGVSDLAVGDRVITNFDPENLYGQQKTHLTAYGAASDGVLSQYKIVPSYAVNKLPKDSHLTDEEAACLVCTGVTSWNALYGTADKFIAGQTVLMLGTGGVSITSLILARAAGAVTIITSSSDEKLKYVKEKWNVDYTINYKTHPDWEKKVLDITHGEGVDFVIETGGSGTMMKSMAATRVGGQVASIGVLGQANEVPNVLYPLLLRSIRLRGIAVGSKQLAEELIRFVHAKKLHMPVEKTFGFSTDQVHEAYAKLESQSHIGKLVIKVD</sequence>
<dbReference type="Gene3D" id="3.40.50.720">
    <property type="entry name" value="NAD(P)-binding Rossmann-like Domain"/>
    <property type="match status" value="1"/>
</dbReference>
<dbReference type="Proteomes" id="UP000014254">
    <property type="component" value="Unassembled WGS sequence"/>
</dbReference>
<dbReference type="InterPro" id="IPR020843">
    <property type="entry name" value="ER"/>
</dbReference>
<feature type="domain" description="Enoyl reductase (ER)" evidence="1">
    <location>
        <begin position="16"/>
        <end position="347"/>
    </location>
</feature>
<dbReference type="Pfam" id="PF08240">
    <property type="entry name" value="ADH_N"/>
    <property type="match status" value="1"/>
</dbReference>
<evidence type="ECO:0000259" key="1">
    <source>
        <dbReference type="SMART" id="SM00829"/>
    </source>
</evidence>
<dbReference type="SUPFAM" id="SSF50129">
    <property type="entry name" value="GroES-like"/>
    <property type="match status" value="1"/>
</dbReference>
<evidence type="ECO:0000313" key="3">
    <source>
        <dbReference type="Proteomes" id="UP000014254"/>
    </source>
</evidence>
<dbReference type="EMBL" id="KE124030">
    <property type="protein sequence ID" value="EPB84746.1"/>
    <property type="molecule type" value="Genomic_DNA"/>
</dbReference>
<dbReference type="SMART" id="SM00829">
    <property type="entry name" value="PKS_ER"/>
    <property type="match status" value="1"/>
</dbReference>
<proteinExistence type="predicted"/>
<dbReference type="InParanoid" id="S2J3M9"/>
<dbReference type="STRING" id="1220926.S2J3M9"/>
<dbReference type="GO" id="GO:0016491">
    <property type="term" value="F:oxidoreductase activity"/>
    <property type="evidence" value="ECO:0007669"/>
    <property type="project" value="InterPro"/>
</dbReference>
<reference evidence="3" key="1">
    <citation type="submission" date="2013-05" db="EMBL/GenBank/DDBJ databases">
        <title>The Genome sequence of Mucor circinelloides f. circinelloides 1006PhL.</title>
        <authorList>
            <consortium name="The Broad Institute Genomics Platform"/>
            <person name="Cuomo C."/>
            <person name="Earl A."/>
            <person name="Findley K."/>
            <person name="Lee S.C."/>
            <person name="Walker B."/>
            <person name="Young S."/>
            <person name="Zeng Q."/>
            <person name="Gargeya S."/>
            <person name="Fitzgerald M."/>
            <person name="Haas B."/>
            <person name="Abouelleil A."/>
            <person name="Allen A.W."/>
            <person name="Alvarado L."/>
            <person name="Arachchi H.M."/>
            <person name="Berlin A.M."/>
            <person name="Chapman S.B."/>
            <person name="Gainer-Dewar J."/>
            <person name="Goldberg J."/>
            <person name="Griggs A."/>
            <person name="Gujja S."/>
            <person name="Hansen M."/>
            <person name="Howarth C."/>
            <person name="Imamovic A."/>
            <person name="Ireland A."/>
            <person name="Larimer J."/>
            <person name="McCowan C."/>
            <person name="Murphy C."/>
            <person name="Pearson M."/>
            <person name="Poon T.W."/>
            <person name="Priest M."/>
            <person name="Roberts A."/>
            <person name="Saif S."/>
            <person name="Shea T."/>
            <person name="Sisk P."/>
            <person name="Sykes S."/>
            <person name="Wortman J."/>
            <person name="Nusbaum C."/>
            <person name="Birren B."/>
        </authorList>
    </citation>
    <scope>NUCLEOTIDE SEQUENCE [LARGE SCALE GENOMIC DNA]</scope>
    <source>
        <strain evidence="3">1006PhL</strain>
    </source>
</reference>